<name>A0A7X5V5I0_9ACTN</name>
<dbReference type="PANTHER" id="PTHR45947">
    <property type="entry name" value="SULFOQUINOVOSYL TRANSFERASE SQD2"/>
    <property type="match status" value="1"/>
</dbReference>
<dbReference type="Gene3D" id="3.40.50.2000">
    <property type="entry name" value="Glycogen Phosphorylase B"/>
    <property type="match status" value="2"/>
</dbReference>
<dbReference type="InterPro" id="IPR050194">
    <property type="entry name" value="Glycosyltransferase_grp1"/>
</dbReference>
<dbReference type="Pfam" id="PF13439">
    <property type="entry name" value="Glyco_transf_4"/>
    <property type="match status" value="1"/>
</dbReference>
<dbReference type="PANTHER" id="PTHR45947:SF3">
    <property type="entry name" value="SULFOQUINOVOSYL TRANSFERASE SQD2"/>
    <property type="match status" value="1"/>
</dbReference>
<dbReference type="EMBL" id="JAASRO010000001">
    <property type="protein sequence ID" value="NIK55001.1"/>
    <property type="molecule type" value="Genomic_DNA"/>
</dbReference>
<evidence type="ECO:0000313" key="5">
    <source>
        <dbReference type="Proteomes" id="UP000555407"/>
    </source>
</evidence>
<proteinExistence type="predicted"/>
<dbReference type="GO" id="GO:1901137">
    <property type="term" value="P:carbohydrate derivative biosynthetic process"/>
    <property type="evidence" value="ECO:0007669"/>
    <property type="project" value="UniProtKB-ARBA"/>
</dbReference>
<dbReference type="AlphaFoldDB" id="A0A7X5V5I0"/>
<dbReference type="RefSeq" id="WP_167203732.1">
    <property type="nucleotide sequence ID" value="NZ_JAASRO010000001.1"/>
</dbReference>
<dbReference type="GO" id="GO:0016757">
    <property type="term" value="F:glycosyltransferase activity"/>
    <property type="evidence" value="ECO:0007669"/>
    <property type="project" value="UniProtKB-KW"/>
</dbReference>
<dbReference type="InterPro" id="IPR028098">
    <property type="entry name" value="Glyco_trans_4-like_N"/>
</dbReference>
<keyword evidence="2 4" id="KW-0808">Transferase</keyword>
<dbReference type="Proteomes" id="UP000555407">
    <property type="component" value="Unassembled WGS sequence"/>
</dbReference>
<feature type="domain" description="Glycosyltransferase subfamily 4-like N-terminal" evidence="3">
    <location>
        <begin position="17"/>
        <end position="207"/>
    </location>
</feature>
<dbReference type="SUPFAM" id="SSF53756">
    <property type="entry name" value="UDP-Glycosyltransferase/glycogen phosphorylase"/>
    <property type="match status" value="1"/>
</dbReference>
<organism evidence="4 5">
    <name type="scientific">Kribbella shirazensis</name>
    <dbReference type="NCBI Taxonomy" id="1105143"/>
    <lineage>
        <taxon>Bacteria</taxon>
        <taxon>Bacillati</taxon>
        <taxon>Actinomycetota</taxon>
        <taxon>Actinomycetes</taxon>
        <taxon>Propionibacteriales</taxon>
        <taxon>Kribbellaceae</taxon>
        <taxon>Kribbella</taxon>
    </lineage>
</organism>
<comment type="caution">
    <text evidence="4">The sequence shown here is derived from an EMBL/GenBank/DDBJ whole genome shotgun (WGS) entry which is preliminary data.</text>
</comment>
<evidence type="ECO:0000256" key="2">
    <source>
        <dbReference type="ARBA" id="ARBA00022679"/>
    </source>
</evidence>
<dbReference type="Pfam" id="PF13692">
    <property type="entry name" value="Glyco_trans_1_4"/>
    <property type="match status" value="1"/>
</dbReference>
<reference evidence="4 5" key="1">
    <citation type="submission" date="2020-03" db="EMBL/GenBank/DDBJ databases">
        <title>Sequencing the genomes of 1000 actinobacteria strains.</title>
        <authorList>
            <person name="Klenk H.-P."/>
        </authorList>
    </citation>
    <scope>NUCLEOTIDE SEQUENCE [LARGE SCALE GENOMIC DNA]</scope>
    <source>
        <strain evidence="4 5">DSM 45490</strain>
    </source>
</reference>
<sequence length="389" mass="42408">MRILMIAQSPIAGDSRILREATALAAAGHTLHVIGRDVPEAWLADQQSEVGPGITVESVSRSSGLRSGNGGLTVGHGHSGPKVLIQRFGRWLLLPEHRNRTEKQWRLAAAPRVAAAGPVDVVHAHDFNTLELAAEYAEKWSAKLVYDSHELWFDRALPGRPTPLWRARGRRYEVSLASKARVVLTVSDGIAARLRSRGLADVRVVRNTFPRADDVPPAPERPEGLLYAGRVGAGRDLPTVVAAARQLAPFRTVLMGSVDPNYRLDLGPVETVAERSIDEVDDTLRSYGISLVTLTNTCENHRLALPNKLFHAVRAGVPVVAADLPELRAVVTQYKLGTLYEPGNPQSLTTAVRTLIDNYTTYTDGVRSAATELNWEHDATTLVAAYSEL</sequence>
<accession>A0A7X5V5I0</accession>
<protein>
    <submittedName>
        <fullName evidence="4">Glycosyltransferase involved in cell wall biosynthesis</fullName>
    </submittedName>
</protein>
<evidence type="ECO:0000259" key="3">
    <source>
        <dbReference type="Pfam" id="PF13439"/>
    </source>
</evidence>
<evidence type="ECO:0000313" key="4">
    <source>
        <dbReference type="EMBL" id="NIK55001.1"/>
    </source>
</evidence>
<keyword evidence="1" id="KW-0328">Glycosyltransferase</keyword>
<keyword evidence="5" id="KW-1185">Reference proteome</keyword>
<gene>
    <name evidence="4" type="ORF">BJY22_000718</name>
</gene>
<evidence type="ECO:0000256" key="1">
    <source>
        <dbReference type="ARBA" id="ARBA00022676"/>
    </source>
</evidence>